<dbReference type="CDD" id="cd00009">
    <property type="entry name" value="AAA"/>
    <property type="match status" value="1"/>
</dbReference>
<evidence type="ECO:0000256" key="4">
    <source>
        <dbReference type="ARBA" id="ARBA00023163"/>
    </source>
</evidence>
<dbReference type="Gene3D" id="1.10.10.60">
    <property type="entry name" value="Homeodomain-like"/>
    <property type="match status" value="1"/>
</dbReference>
<dbReference type="Gene3D" id="3.40.50.300">
    <property type="entry name" value="P-loop containing nucleotide triphosphate hydrolases"/>
    <property type="match status" value="1"/>
</dbReference>
<dbReference type="InterPro" id="IPR002078">
    <property type="entry name" value="Sigma_54_int"/>
</dbReference>
<dbReference type="InterPro" id="IPR025662">
    <property type="entry name" value="Sigma_54_int_dom_ATP-bd_1"/>
</dbReference>
<evidence type="ECO:0000259" key="6">
    <source>
        <dbReference type="PROSITE" id="PS50045"/>
    </source>
</evidence>
<dbReference type="SUPFAM" id="SSF52540">
    <property type="entry name" value="P-loop containing nucleoside triphosphate hydrolases"/>
    <property type="match status" value="1"/>
</dbReference>
<dbReference type="PRINTS" id="PR01590">
    <property type="entry name" value="HTHFIS"/>
</dbReference>
<dbReference type="Gene3D" id="1.10.8.60">
    <property type="match status" value="1"/>
</dbReference>
<dbReference type="Pfam" id="PF00158">
    <property type="entry name" value="Sigma54_activat"/>
    <property type="match status" value="1"/>
</dbReference>
<comment type="caution">
    <text evidence="7">The sequence shown here is derived from an EMBL/GenBank/DDBJ whole genome shotgun (WGS) entry which is preliminary data.</text>
</comment>
<feature type="region of interest" description="Disordered" evidence="5">
    <location>
        <begin position="185"/>
        <end position="404"/>
    </location>
</feature>
<keyword evidence="2" id="KW-0067">ATP-binding</keyword>
<evidence type="ECO:0000313" key="8">
    <source>
        <dbReference type="Proteomes" id="UP000886752"/>
    </source>
</evidence>
<dbReference type="PROSITE" id="PS00675">
    <property type="entry name" value="SIGMA54_INTERACT_1"/>
    <property type="match status" value="1"/>
</dbReference>
<feature type="region of interest" description="Disordered" evidence="5">
    <location>
        <begin position="1"/>
        <end position="128"/>
    </location>
</feature>
<keyword evidence="4" id="KW-0804">Transcription</keyword>
<dbReference type="Proteomes" id="UP000886752">
    <property type="component" value="Unassembled WGS sequence"/>
</dbReference>
<feature type="region of interest" description="Disordered" evidence="5">
    <location>
        <begin position="728"/>
        <end position="765"/>
    </location>
</feature>
<dbReference type="PROSITE" id="PS50045">
    <property type="entry name" value="SIGMA54_INTERACT_4"/>
    <property type="match status" value="1"/>
</dbReference>
<evidence type="ECO:0000256" key="3">
    <source>
        <dbReference type="ARBA" id="ARBA00023015"/>
    </source>
</evidence>
<evidence type="ECO:0000256" key="5">
    <source>
        <dbReference type="SAM" id="MobiDB-lite"/>
    </source>
</evidence>
<evidence type="ECO:0000256" key="1">
    <source>
        <dbReference type="ARBA" id="ARBA00022741"/>
    </source>
</evidence>
<dbReference type="InterPro" id="IPR002197">
    <property type="entry name" value="HTH_Fis"/>
</dbReference>
<feature type="region of interest" description="Disordered" evidence="5">
    <location>
        <begin position="780"/>
        <end position="799"/>
    </location>
</feature>
<reference evidence="7" key="2">
    <citation type="submission" date="2021-04" db="EMBL/GenBank/DDBJ databases">
        <authorList>
            <person name="Gilroy R."/>
        </authorList>
    </citation>
    <scope>NUCLEOTIDE SEQUENCE</scope>
    <source>
        <strain evidence="7">ChiHecec2B26-446</strain>
    </source>
</reference>
<feature type="compositionally biased region" description="Acidic residues" evidence="5">
    <location>
        <begin position="264"/>
        <end position="275"/>
    </location>
</feature>
<feature type="domain" description="Sigma-54 factor interaction" evidence="6">
    <location>
        <begin position="857"/>
        <end position="1083"/>
    </location>
</feature>
<feature type="compositionally biased region" description="Basic and acidic residues" evidence="5">
    <location>
        <begin position="205"/>
        <end position="214"/>
    </location>
</feature>
<evidence type="ECO:0000313" key="7">
    <source>
        <dbReference type="EMBL" id="HIV99774.1"/>
    </source>
</evidence>
<dbReference type="Pfam" id="PF02954">
    <property type="entry name" value="HTH_8"/>
    <property type="match status" value="1"/>
</dbReference>
<proteinExistence type="predicted"/>
<dbReference type="InterPro" id="IPR058031">
    <property type="entry name" value="AAA_lid_NorR"/>
</dbReference>
<feature type="compositionally biased region" description="Polar residues" evidence="5">
    <location>
        <begin position="741"/>
        <end position="753"/>
    </location>
</feature>
<feature type="compositionally biased region" description="Low complexity" evidence="5">
    <location>
        <begin position="65"/>
        <end position="110"/>
    </location>
</feature>
<protein>
    <submittedName>
        <fullName evidence="7">Sigma 54-interacting transcriptional regulator</fullName>
    </submittedName>
</protein>
<dbReference type="PANTHER" id="PTHR32071">
    <property type="entry name" value="TRANSCRIPTIONAL REGULATORY PROTEIN"/>
    <property type="match status" value="1"/>
</dbReference>
<feature type="compositionally biased region" description="Acidic residues" evidence="5">
    <location>
        <begin position="365"/>
        <end position="393"/>
    </location>
</feature>
<dbReference type="SMART" id="SM00382">
    <property type="entry name" value="AAA"/>
    <property type="match status" value="1"/>
</dbReference>
<dbReference type="EMBL" id="DXHV01000014">
    <property type="protein sequence ID" value="HIV99774.1"/>
    <property type="molecule type" value="Genomic_DNA"/>
</dbReference>
<feature type="compositionally biased region" description="Pro residues" evidence="5">
    <location>
        <begin position="783"/>
        <end position="799"/>
    </location>
</feature>
<keyword evidence="3" id="KW-0805">Transcription regulation</keyword>
<gene>
    <name evidence="7" type="ORF">H9894_01070</name>
</gene>
<accession>A0A9D1PVS4</accession>
<dbReference type="InterPro" id="IPR027417">
    <property type="entry name" value="P-loop_NTPase"/>
</dbReference>
<dbReference type="GO" id="GO:0043565">
    <property type="term" value="F:sequence-specific DNA binding"/>
    <property type="evidence" value="ECO:0007669"/>
    <property type="project" value="InterPro"/>
</dbReference>
<feature type="compositionally biased region" description="Low complexity" evidence="5">
    <location>
        <begin position="1"/>
        <end position="22"/>
    </location>
</feature>
<dbReference type="GO" id="GO:0005524">
    <property type="term" value="F:ATP binding"/>
    <property type="evidence" value="ECO:0007669"/>
    <property type="project" value="UniProtKB-KW"/>
</dbReference>
<feature type="compositionally biased region" description="Low complexity" evidence="5">
    <location>
        <begin position="29"/>
        <end position="58"/>
    </location>
</feature>
<evidence type="ECO:0000256" key="2">
    <source>
        <dbReference type="ARBA" id="ARBA00022840"/>
    </source>
</evidence>
<sequence>MATKKAPSSKAAAKTSSAKNTSQLLDLIPAQETQANAAAPNTADSADTADTQAESPAKTTRKTAAKTTKTTSKSTTKSATARTAAKTTAKSASKTTASKTTASKTAAAKTTTRRTTRTKKDAASKAQALQFTDEELAAMTAGRREIEDVRVHMIAASANEKAFIEEHGLPEKSFVYVLDKNYEPLQREDEELPPEGEYTVLPMPEEGRTADRATADTADTPERLLQASSGQASEETADEAPARIRRRATAPKEAAGVATKDVDRESEETGEDAGEELNASSSLSAFIARELKNHRTTAGRSKDAEQPQEQAASTAEEPASDTSPDGQPDLRPAAHAGSDTEESGKDEPVVDDDEAGAGDESTERSDDDTDEPDYLDEDGDGDDADEEDDEAPDAGDRNDDPELDDAQIEELVSRNVSLQEAKAGNDEDISPFPALFQYGDGHVESCIIGASDQPRMTPSEPERTHSFFRTCRRVQIAETKDTPLPAQGYWIPSHPAPRSASGYNQFAHAAPQVKVLSPEQVALAHDKVAAMEHAHIISQPKAQQAADAAPAPAPAGGSGSRILICWVGKVDVSAALRHDTINPGPIRMLLEHVPPFDHVLLLTTMTQSVLDTLRTWLSPCISGEQLEIQRTPVTDLSDHAQVSHTATEAVDSIIERFHLPPTGEGITFHLSPGSPVTHAILILLACTRYTGVTLMQTRLTGLGKEPDIVTVTLPEEIAEALAVLNTDKAAPGARRPALPQGTESGQDTATRNPAPSFLSRHKTRQKGTDLLQRFRAYRKPHAAPKPAPAPQPAPQPVPTQPTVIQAITHDSLPLDLDLPMAMQEESSLRAPAVSIGKPSRVSATALQPKEGDPPTISAALGKVYAKMQRVATMYLPILLLGESGSGKSRLARYIHEWSGRGGKFISLDCAGLTDEMFICELFGRGSASGAKPREGAFRKVRTGTLFLENVNRLTPTQQSMLVRILAPVGETKIALPASAPFPACTVRIRVIASADTSLMADIRAGRFRTDLYYRLAGVSTTLPPVREYSYEERENLLRSFLVNLQQKLGQCWNFSGDAWQTLLDEKWPGNLREVARILQQICLLSDSEATITREDVLQQLRQGRCPMPSDLDPYHQSYGQSFSQSFGSVLPGHMADAASMPPSDFGPIIAGAADEEDEDETGGEGNGDFFVLGSGQNLDDTLSNMRIAKITEAMNRTNGNRVEAAKLLGLSYVQLNYTLKHMMNQNQGRDSND</sequence>
<keyword evidence="1" id="KW-0547">Nucleotide-binding</keyword>
<dbReference type="GO" id="GO:0006355">
    <property type="term" value="P:regulation of DNA-templated transcription"/>
    <property type="evidence" value="ECO:0007669"/>
    <property type="project" value="InterPro"/>
</dbReference>
<dbReference type="InterPro" id="IPR003593">
    <property type="entry name" value="AAA+_ATPase"/>
</dbReference>
<dbReference type="AlphaFoldDB" id="A0A9D1PVS4"/>
<reference evidence="7" key="1">
    <citation type="journal article" date="2021" name="PeerJ">
        <title>Extensive microbial diversity within the chicken gut microbiome revealed by metagenomics and culture.</title>
        <authorList>
            <person name="Gilroy R."/>
            <person name="Ravi A."/>
            <person name="Getino M."/>
            <person name="Pursley I."/>
            <person name="Horton D.L."/>
            <person name="Alikhan N.F."/>
            <person name="Baker D."/>
            <person name="Gharbi K."/>
            <person name="Hall N."/>
            <person name="Watson M."/>
            <person name="Adriaenssens E.M."/>
            <person name="Foster-Nyarko E."/>
            <person name="Jarju S."/>
            <person name="Secka A."/>
            <person name="Antonio M."/>
            <person name="Oren A."/>
            <person name="Chaudhuri R.R."/>
            <person name="La Ragione R."/>
            <person name="Hildebrand F."/>
            <person name="Pallen M.J."/>
        </authorList>
    </citation>
    <scope>NUCLEOTIDE SEQUENCE</scope>
    <source>
        <strain evidence="7">ChiHecec2B26-446</strain>
    </source>
</reference>
<name>A0A9D1PVS4_9BACT</name>
<organism evidence="7 8">
    <name type="scientific">Candidatus Desulfovibrio intestinipullorum</name>
    <dbReference type="NCBI Taxonomy" id="2838536"/>
    <lineage>
        <taxon>Bacteria</taxon>
        <taxon>Pseudomonadati</taxon>
        <taxon>Thermodesulfobacteriota</taxon>
        <taxon>Desulfovibrionia</taxon>
        <taxon>Desulfovibrionales</taxon>
        <taxon>Desulfovibrionaceae</taxon>
        <taxon>Desulfovibrio</taxon>
    </lineage>
</organism>
<dbReference type="Pfam" id="PF25601">
    <property type="entry name" value="AAA_lid_14"/>
    <property type="match status" value="1"/>
</dbReference>